<accession>A0A1M7USB5</accession>
<proteinExistence type="predicted"/>
<name>A0A1M7USB5_9FIRM</name>
<evidence type="ECO:0000313" key="2">
    <source>
        <dbReference type="Proteomes" id="UP000184010"/>
    </source>
</evidence>
<dbReference type="AlphaFoldDB" id="A0A1M7USB5"/>
<keyword evidence="2" id="KW-1185">Reference proteome</keyword>
<organism evidence="1 2">
    <name type="scientific">Desulfitobacterium chlororespirans DSM 11544</name>
    <dbReference type="NCBI Taxonomy" id="1121395"/>
    <lineage>
        <taxon>Bacteria</taxon>
        <taxon>Bacillati</taxon>
        <taxon>Bacillota</taxon>
        <taxon>Clostridia</taxon>
        <taxon>Eubacteriales</taxon>
        <taxon>Desulfitobacteriaceae</taxon>
        <taxon>Desulfitobacterium</taxon>
    </lineage>
</organism>
<reference evidence="2" key="1">
    <citation type="submission" date="2016-12" db="EMBL/GenBank/DDBJ databases">
        <authorList>
            <person name="Varghese N."/>
            <person name="Submissions S."/>
        </authorList>
    </citation>
    <scope>NUCLEOTIDE SEQUENCE [LARGE SCALE GENOMIC DNA]</scope>
    <source>
        <strain evidence="2">DSM 11544</strain>
    </source>
</reference>
<gene>
    <name evidence="1" type="ORF">SAMN02745215_04532</name>
</gene>
<dbReference type="RefSeq" id="WP_072774758.1">
    <property type="nucleotide sequence ID" value="NZ_FRDN01000016.1"/>
</dbReference>
<protein>
    <submittedName>
        <fullName evidence="1">Uncharacterized protein</fullName>
    </submittedName>
</protein>
<dbReference type="EMBL" id="FRDN01000016">
    <property type="protein sequence ID" value="SHN85923.1"/>
    <property type="molecule type" value="Genomic_DNA"/>
</dbReference>
<dbReference type="Proteomes" id="UP000184010">
    <property type="component" value="Unassembled WGS sequence"/>
</dbReference>
<evidence type="ECO:0000313" key="1">
    <source>
        <dbReference type="EMBL" id="SHN85923.1"/>
    </source>
</evidence>
<sequence>MSNIEGFNVESDQWIVKKLYSLIESDEEARKSGEPATRPYVLEGQPEDEKVTIFSTEKTYREAIDAAIKYAYDQSSKQTRIILFFDGYVRLKGVRRDAFLYQVYSKDGTWLQFAQAYQPKGLFRQYKRKGDLVFVREVETPGR</sequence>